<dbReference type="AlphaFoldDB" id="A0A9N9KJ24"/>
<dbReference type="Proteomes" id="UP000789759">
    <property type="component" value="Unassembled WGS sequence"/>
</dbReference>
<name>A0A9N9KJ24_9GLOM</name>
<keyword evidence="2" id="KW-1185">Reference proteome</keyword>
<protein>
    <submittedName>
        <fullName evidence="1">8810_t:CDS:1</fullName>
    </submittedName>
</protein>
<dbReference type="EMBL" id="CAJVQA010077633">
    <property type="protein sequence ID" value="CAG8836071.1"/>
    <property type="molecule type" value="Genomic_DNA"/>
</dbReference>
<accession>A0A9N9KJ24</accession>
<evidence type="ECO:0000313" key="2">
    <source>
        <dbReference type="Proteomes" id="UP000789759"/>
    </source>
</evidence>
<proteinExistence type="predicted"/>
<organism evidence="1 2">
    <name type="scientific">Cetraspora pellucida</name>
    <dbReference type="NCBI Taxonomy" id="1433469"/>
    <lineage>
        <taxon>Eukaryota</taxon>
        <taxon>Fungi</taxon>
        <taxon>Fungi incertae sedis</taxon>
        <taxon>Mucoromycota</taxon>
        <taxon>Glomeromycotina</taxon>
        <taxon>Glomeromycetes</taxon>
        <taxon>Diversisporales</taxon>
        <taxon>Gigasporaceae</taxon>
        <taxon>Cetraspora</taxon>
    </lineage>
</organism>
<evidence type="ECO:0000313" key="1">
    <source>
        <dbReference type="EMBL" id="CAG8836071.1"/>
    </source>
</evidence>
<gene>
    <name evidence="1" type="ORF">CPELLU_LOCUS21341</name>
</gene>
<reference evidence="1" key="1">
    <citation type="submission" date="2021-06" db="EMBL/GenBank/DDBJ databases">
        <authorList>
            <person name="Kallberg Y."/>
            <person name="Tangrot J."/>
            <person name="Rosling A."/>
        </authorList>
    </citation>
    <scope>NUCLEOTIDE SEQUENCE</scope>
    <source>
        <strain evidence="1">FL966</strain>
    </source>
</reference>
<feature type="non-terminal residue" evidence="1">
    <location>
        <position position="55"/>
    </location>
</feature>
<sequence length="55" mass="6561">NHIPKPRQKRSLPTTNSTRTYEIKEVIIFNYSWTELIQEEGRQKGFETGRIRKGK</sequence>
<comment type="caution">
    <text evidence="1">The sequence shown here is derived from an EMBL/GenBank/DDBJ whole genome shotgun (WGS) entry which is preliminary data.</text>
</comment>
<feature type="non-terminal residue" evidence="1">
    <location>
        <position position="1"/>
    </location>
</feature>